<dbReference type="EMBL" id="SLWU01000022">
    <property type="protein sequence ID" value="TCO60235.1"/>
    <property type="molecule type" value="Genomic_DNA"/>
</dbReference>
<sequence>MMARLKELSNTLKKLDEDEILLFKTWFKRILMARMPEEERKNVEKIFLSGHPLTLFQRQL</sequence>
<name>A0A4R2K1Q4_9THEO</name>
<reference evidence="1 2" key="1">
    <citation type="submission" date="2019-03" db="EMBL/GenBank/DDBJ databases">
        <title>Genomic Encyclopedia of Type Strains, Phase IV (KMG-IV): sequencing the most valuable type-strain genomes for metagenomic binning, comparative biology and taxonomic classification.</title>
        <authorList>
            <person name="Goeker M."/>
        </authorList>
    </citation>
    <scope>NUCLEOTIDE SEQUENCE [LARGE SCALE GENOMIC DNA]</scope>
    <source>
        <strain evidence="1 2">DSM 13054</strain>
    </source>
</reference>
<proteinExistence type="predicted"/>
<evidence type="ECO:0000313" key="2">
    <source>
        <dbReference type="Proteomes" id="UP000294886"/>
    </source>
</evidence>
<accession>A0A4R2K1Q4</accession>
<organism evidence="1 2">
    <name type="scientific">Caldanaerobacter subterraneus</name>
    <dbReference type="NCBI Taxonomy" id="911092"/>
    <lineage>
        <taxon>Bacteria</taxon>
        <taxon>Bacillati</taxon>
        <taxon>Bacillota</taxon>
        <taxon>Clostridia</taxon>
        <taxon>Thermoanaerobacterales</taxon>
        <taxon>Thermoanaerobacteraceae</taxon>
        <taxon>Caldanaerobacter</taxon>
    </lineage>
</organism>
<dbReference type="AlphaFoldDB" id="A0A4R2K1Q4"/>
<comment type="caution">
    <text evidence="1">The sequence shown here is derived from an EMBL/GenBank/DDBJ whole genome shotgun (WGS) entry which is preliminary data.</text>
</comment>
<protein>
    <submittedName>
        <fullName evidence="1">Uncharacterized protein</fullName>
    </submittedName>
</protein>
<gene>
    <name evidence="1" type="ORF">EV203_12219</name>
</gene>
<dbReference type="Proteomes" id="UP000294886">
    <property type="component" value="Unassembled WGS sequence"/>
</dbReference>
<evidence type="ECO:0000313" key="1">
    <source>
        <dbReference type="EMBL" id="TCO60235.1"/>
    </source>
</evidence>